<dbReference type="OrthoDB" id="4762072at2"/>
<dbReference type="Proteomes" id="UP000193529">
    <property type="component" value="Unassembled WGS sequence"/>
</dbReference>
<accession>A0A1X1ZA24</accession>
<protein>
    <recommendedName>
        <fullName evidence="4">DUF3060 domain-containing protein</fullName>
    </recommendedName>
</protein>
<keyword evidence="3" id="KW-1185">Reference proteome</keyword>
<feature type="signal peptide" evidence="1">
    <location>
        <begin position="1"/>
        <end position="30"/>
    </location>
</feature>
<dbReference type="STRING" id="153971.AWC19_00860"/>
<name>A0A1X1ZA24_9MYCO</name>
<dbReference type="InterPro" id="IPR021417">
    <property type="entry name" value="DUF3060"/>
</dbReference>
<reference evidence="2 3" key="1">
    <citation type="submission" date="2016-01" db="EMBL/GenBank/DDBJ databases">
        <title>The new phylogeny of the genus Mycobacterium.</title>
        <authorList>
            <person name="Tarcisio F."/>
            <person name="Conor M."/>
            <person name="Antonella G."/>
            <person name="Elisabetta G."/>
            <person name="Giulia F.S."/>
            <person name="Sara T."/>
            <person name="Anna F."/>
            <person name="Clotilde B."/>
            <person name="Roberto B."/>
            <person name="Veronica D.S."/>
            <person name="Fabio R."/>
            <person name="Monica P."/>
            <person name="Olivier J."/>
            <person name="Enrico T."/>
            <person name="Nicola S."/>
        </authorList>
    </citation>
    <scope>NUCLEOTIDE SEQUENCE [LARGE SCALE GENOMIC DNA]</scope>
    <source>
        <strain evidence="2 3">DSM 44572</strain>
    </source>
</reference>
<feature type="chain" id="PRO_5013185491" description="DUF3060 domain-containing protein" evidence="1">
    <location>
        <begin position="31"/>
        <end position="125"/>
    </location>
</feature>
<dbReference type="AlphaFoldDB" id="A0A1X1ZA24"/>
<organism evidence="2 3">
    <name type="scientific">Mycobacterium palustre</name>
    <dbReference type="NCBI Taxonomy" id="153971"/>
    <lineage>
        <taxon>Bacteria</taxon>
        <taxon>Bacillati</taxon>
        <taxon>Actinomycetota</taxon>
        <taxon>Actinomycetes</taxon>
        <taxon>Mycobacteriales</taxon>
        <taxon>Mycobacteriaceae</taxon>
        <taxon>Mycobacterium</taxon>
        <taxon>Mycobacterium simiae complex</taxon>
    </lineage>
</organism>
<proteinExistence type="predicted"/>
<dbReference type="EMBL" id="LQPJ01000126">
    <property type="protein sequence ID" value="ORW20118.1"/>
    <property type="molecule type" value="Genomic_DNA"/>
</dbReference>
<keyword evidence="1" id="KW-0732">Signal</keyword>
<evidence type="ECO:0008006" key="4">
    <source>
        <dbReference type="Google" id="ProtNLM"/>
    </source>
</evidence>
<evidence type="ECO:0000256" key="1">
    <source>
        <dbReference type="SAM" id="SignalP"/>
    </source>
</evidence>
<dbReference type="Pfam" id="PF11259">
    <property type="entry name" value="DUF3060"/>
    <property type="match status" value="1"/>
</dbReference>
<dbReference type="RefSeq" id="WP_085079926.1">
    <property type="nucleotide sequence ID" value="NZ_JACKRZ010000230.1"/>
</dbReference>
<comment type="caution">
    <text evidence="2">The sequence shown here is derived from an EMBL/GenBank/DDBJ whole genome shotgun (WGS) entry which is preliminary data.</text>
</comment>
<gene>
    <name evidence="2" type="ORF">AWC19_00860</name>
</gene>
<evidence type="ECO:0000313" key="3">
    <source>
        <dbReference type="Proteomes" id="UP000193529"/>
    </source>
</evidence>
<evidence type="ECO:0000313" key="2">
    <source>
        <dbReference type="EMBL" id="ORW20118.1"/>
    </source>
</evidence>
<sequence>MNWATAAGSLASCAIAVAATSAAPAPSAHAKNGDTHIVGQGVERTLDCNDATLMVNGTGNNVTALGNCYAVTVMGSGNTVVADSVTHDITVYGFDETVFYHGGNPILWDRGRELGMTNRLQQVPG</sequence>